<protein>
    <recommendedName>
        <fullName evidence="3">XRE family transcriptional regulator</fullName>
    </recommendedName>
</protein>
<evidence type="ECO:0000313" key="2">
    <source>
        <dbReference type="Proteomes" id="UP001576780"/>
    </source>
</evidence>
<dbReference type="EMBL" id="JBHFNT010000326">
    <property type="protein sequence ID" value="MFB2839813.1"/>
    <property type="molecule type" value="Genomic_DNA"/>
</dbReference>
<dbReference type="RefSeq" id="WP_413282073.1">
    <property type="nucleotide sequence ID" value="NZ_JBHFNT010000326.1"/>
</dbReference>
<evidence type="ECO:0000313" key="1">
    <source>
        <dbReference type="EMBL" id="MFB2839813.1"/>
    </source>
</evidence>
<comment type="caution">
    <text evidence="1">The sequence shown here is derived from an EMBL/GenBank/DDBJ whole genome shotgun (WGS) entry which is preliminary data.</text>
</comment>
<keyword evidence="2" id="KW-1185">Reference proteome</keyword>
<sequence length="149" mass="17114">MISTYFDRTLKYYGIQAKALSQMTGVSENHISEFRRGKLKTGMTTTKLWDLIVAMDELAPGSRKYFCMLMSGVNEFCPKQLSVGEQLEYLLDVADDEDLNRLFIKMGRIWTHRRNNVKCNSYTAGSNDVDSEVLLKMFDNSLSAEKRCK</sequence>
<evidence type="ECO:0008006" key="3">
    <source>
        <dbReference type="Google" id="ProtNLM"/>
    </source>
</evidence>
<organism evidence="1 2">
    <name type="scientific">Floridaenema evergladense BLCC-F167</name>
    <dbReference type="NCBI Taxonomy" id="3153639"/>
    <lineage>
        <taxon>Bacteria</taxon>
        <taxon>Bacillati</taxon>
        <taxon>Cyanobacteriota</taxon>
        <taxon>Cyanophyceae</taxon>
        <taxon>Oscillatoriophycideae</taxon>
        <taxon>Aerosakkonematales</taxon>
        <taxon>Aerosakkonemataceae</taxon>
        <taxon>Floridanema</taxon>
        <taxon>Floridanema evergladense</taxon>
    </lineage>
</organism>
<gene>
    <name evidence="1" type="ORF">ACE1CA_35445</name>
</gene>
<dbReference type="Proteomes" id="UP001576780">
    <property type="component" value="Unassembled WGS sequence"/>
</dbReference>
<name>A0ABV4WXH3_9CYAN</name>
<reference evidence="1 2" key="1">
    <citation type="submission" date="2024-09" db="EMBL/GenBank/DDBJ databases">
        <title>Floridaenema gen nov. (Aerosakkonemataceae, Aerosakkonematales ord. nov., Cyanobacteria) from benthic tropical and subtropical fresh waters, with the description of four new species.</title>
        <authorList>
            <person name="Moretto J.A."/>
            <person name="Berthold D.E."/>
            <person name="Lefler F.W."/>
            <person name="Huang I.-S."/>
            <person name="Laughinghouse H. IV."/>
        </authorList>
    </citation>
    <scope>NUCLEOTIDE SEQUENCE [LARGE SCALE GENOMIC DNA]</scope>
    <source>
        <strain evidence="1 2">BLCC-F167</strain>
    </source>
</reference>
<proteinExistence type="predicted"/>
<accession>A0ABV4WXH3</accession>